<dbReference type="InterPro" id="IPR001347">
    <property type="entry name" value="SIS_dom"/>
</dbReference>
<name>A0A382MQG8_9ZZZZ</name>
<dbReference type="PANTHER" id="PTHR30390">
    <property type="entry name" value="SEDOHEPTULOSE 7-PHOSPHATE ISOMERASE / DNAA INITIATOR-ASSOCIATING FACTOR FOR REPLICATION INITIATION"/>
    <property type="match status" value="1"/>
</dbReference>
<reference evidence="2" key="1">
    <citation type="submission" date="2018-05" db="EMBL/GenBank/DDBJ databases">
        <authorList>
            <person name="Lanie J.A."/>
            <person name="Ng W.-L."/>
            <person name="Kazmierczak K.M."/>
            <person name="Andrzejewski T.M."/>
            <person name="Davidsen T.M."/>
            <person name="Wayne K.J."/>
            <person name="Tettelin H."/>
            <person name="Glass J.I."/>
            <person name="Rusch D."/>
            <person name="Podicherti R."/>
            <person name="Tsui H.-C.T."/>
            <person name="Winkler M.E."/>
        </authorList>
    </citation>
    <scope>NUCLEOTIDE SEQUENCE</scope>
</reference>
<dbReference type="Gene3D" id="3.40.50.10490">
    <property type="entry name" value="Glucose-6-phosphate isomerase like protein, domain 1"/>
    <property type="match status" value="1"/>
</dbReference>
<feature type="domain" description="SIS" evidence="1">
    <location>
        <begin position="34"/>
        <end position="186"/>
    </location>
</feature>
<dbReference type="PROSITE" id="PS51464">
    <property type="entry name" value="SIS"/>
    <property type="match status" value="1"/>
</dbReference>
<dbReference type="EMBL" id="UINC01095136">
    <property type="protein sequence ID" value="SVC50976.1"/>
    <property type="molecule type" value="Genomic_DNA"/>
</dbReference>
<dbReference type="GO" id="GO:1901135">
    <property type="term" value="P:carbohydrate derivative metabolic process"/>
    <property type="evidence" value="ECO:0007669"/>
    <property type="project" value="InterPro"/>
</dbReference>
<dbReference type="AlphaFoldDB" id="A0A382MQG8"/>
<dbReference type="Pfam" id="PF13580">
    <property type="entry name" value="SIS_2"/>
    <property type="match status" value="1"/>
</dbReference>
<dbReference type="PANTHER" id="PTHR30390:SF7">
    <property type="entry name" value="PHOSPHOHEPTOSE ISOMERASE"/>
    <property type="match status" value="1"/>
</dbReference>
<dbReference type="InterPro" id="IPR035461">
    <property type="entry name" value="GmhA/DiaA"/>
</dbReference>
<sequence length="186" mass="20900">MKDIEFIQEYLNRYQKSLLENDVSDYMISMKKLLLQTRDKGNKVLIAGNGGSAAMASHVSVDLTKQSGIRTVNFNEADLITCFANDYGYENWVAKAIEFYGDEGDVVILISSSGKSPNMINAAIQAKSMNIPVITLTGFEQDNPLRELGELNFWLDSRAYNIIENTHQIWLLMVCDLIIGEIEYSA</sequence>
<dbReference type="InterPro" id="IPR046348">
    <property type="entry name" value="SIS_dom_sf"/>
</dbReference>
<organism evidence="2">
    <name type="scientific">marine metagenome</name>
    <dbReference type="NCBI Taxonomy" id="408172"/>
    <lineage>
        <taxon>unclassified sequences</taxon>
        <taxon>metagenomes</taxon>
        <taxon>ecological metagenomes</taxon>
    </lineage>
</organism>
<gene>
    <name evidence="2" type="ORF">METZ01_LOCUS303830</name>
</gene>
<evidence type="ECO:0000259" key="1">
    <source>
        <dbReference type="PROSITE" id="PS51464"/>
    </source>
</evidence>
<proteinExistence type="predicted"/>
<evidence type="ECO:0000313" key="2">
    <source>
        <dbReference type="EMBL" id="SVC50976.1"/>
    </source>
</evidence>
<dbReference type="GO" id="GO:0097367">
    <property type="term" value="F:carbohydrate derivative binding"/>
    <property type="evidence" value="ECO:0007669"/>
    <property type="project" value="InterPro"/>
</dbReference>
<dbReference type="InterPro" id="IPR050099">
    <property type="entry name" value="SIS_GmhA/DiaA_subfam"/>
</dbReference>
<accession>A0A382MQG8</accession>
<protein>
    <recommendedName>
        <fullName evidence="1">SIS domain-containing protein</fullName>
    </recommendedName>
</protein>
<dbReference type="CDD" id="cd05006">
    <property type="entry name" value="SIS_GmhA"/>
    <property type="match status" value="1"/>
</dbReference>
<dbReference type="SUPFAM" id="SSF53697">
    <property type="entry name" value="SIS domain"/>
    <property type="match status" value="1"/>
</dbReference>